<evidence type="ECO:0000313" key="2">
    <source>
        <dbReference type="Proteomes" id="UP001207468"/>
    </source>
</evidence>
<comment type="caution">
    <text evidence="1">The sequence shown here is derived from an EMBL/GenBank/DDBJ whole genome shotgun (WGS) entry which is preliminary data.</text>
</comment>
<evidence type="ECO:0000313" key="1">
    <source>
        <dbReference type="EMBL" id="KAI9443774.1"/>
    </source>
</evidence>
<reference evidence="1" key="1">
    <citation type="submission" date="2021-03" db="EMBL/GenBank/DDBJ databases">
        <title>Evolutionary priming and transition to the ectomycorrhizal habit in an iconic lineage of mushroom-forming fungi: is preadaptation a requirement?</title>
        <authorList>
            <consortium name="DOE Joint Genome Institute"/>
            <person name="Looney B.P."/>
            <person name="Miyauchi S."/>
            <person name="Morin E."/>
            <person name="Drula E."/>
            <person name="Courty P.E."/>
            <person name="Chicoki N."/>
            <person name="Fauchery L."/>
            <person name="Kohler A."/>
            <person name="Kuo A."/>
            <person name="LaButti K."/>
            <person name="Pangilinan J."/>
            <person name="Lipzen A."/>
            <person name="Riley R."/>
            <person name="Andreopoulos W."/>
            <person name="He G."/>
            <person name="Johnson J."/>
            <person name="Barry K.W."/>
            <person name="Grigoriev I.V."/>
            <person name="Nagy L."/>
            <person name="Hibbett D."/>
            <person name="Henrissat B."/>
            <person name="Matheny P.B."/>
            <person name="Labbe J."/>
            <person name="Martin A.F."/>
        </authorList>
    </citation>
    <scope>NUCLEOTIDE SEQUENCE</scope>
    <source>
        <strain evidence="1">BPL698</strain>
    </source>
</reference>
<proteinExistence type="predicted"/>
<name>A0ACC0TTV6_9AGAM</name>
<sequence length="372" mass="42299">MSESINISKLQRKQAPVQEQPEQPGVASGNAIANLLTKEITLFSNPLPDKIKEAFYLELSSLLEAGLDMRTSLELVRNEYKKKKYYTIFDEVLGLIVTGSSLSAALQHNKCFTPYEFFSIQVGEESGRLNIVLKQLSAYYKSKIVQRRQIVSALTYPSIVLVVAFSAIFFMMDYVVPMFSDVFKRFGGQLPYLTRTVLAFSNGMRKYIGVFVVGIIAWVAFIVSYRKRDWFRKYYSLLILRLPFVKELVLKIYLSRFATTMSLLTAAKVPLVQAIELTRQMMNFYPVQAALAQIENDIMTGLSLHASMELQKIFPSKVVTLVKVGEEVNQLELFFGKIAEQYTGDVEYQTEQLGFVLVAMYLPLFSIGETIK</sequence>
<dbReference type="EMBL" id="JAGFNK010000683">
    <property type="protein sequence ID" value="KAI9443774.1"/>
    <property type="molecule type" value="Genomic_DNA"/>
</dbReference>
<organism evidence="1 2">
    <name type="scientific">Russula earlei</name>
    <dbReference type="NCBI Taxonomy" id="71964"/>
    <lineage>
        <taxon>Eukaryota</taxon>
        <taxon>Fungi</taxon>
        <taxon>Dikarya</taxon>
        <taxon>Basidiomycota</taxon>
        <taxon>Agaricomycotina</taxon>
        <taxon>Agaricomycetes</taxon>
        <taxon>Russulales</taxon>
        <taxon>Russulaceae</taxon>
        <taxon>Russula</taxon>
    </lineage>
</organism>
<gene>
    <name evidence="1" type="ORF">F5148DRAFT_1153824</name>
</gene>
<dbReference type="Proteomes" id="UP001207468">
    <property type="component" value="Unassembled WGS sequence"/>
</dbReference>
<accession>A0ACC0TTV6</accession>
<protein>
    <submittedName>
        <fullName evidence="1">Type II secretory pathway, component PulF</fullName>
    </submittedName>
</protein>
<keyword evidence="2" id="KW-1185">Reference proteome</keyword>